<evidence type="ECO:0000256" key="1">
    <source>
        <dbReference type="SAM" id="MobiDB-lite"/>
    </source>
</evidence>
<accession>A0ABT8V9I7</accession>
<reference evidence="2" key="1">
    <citation type="submission" date="2023-07" db="EMBL/GenBank/DDBJ databases">
        <authorList>
            <person name="Aktuganov G."/>
            <person name="Boyko T."/>
            <person name="Delegan Y."/>
            <person name="Galimzianova N."/>
            <person name="Gilvanova E."/>
            <person name="Korobov V."/>
            <person name="Kuzmina L."/>
            <person name="Melentiev A."/>
            <person name="Milman P."/>
            <person name="Ryabova A."/>
            <person name="Stupak E."/>
            <person name="Yasakov T."/>
            <person name="Zharikova N."/>
            <person name="Zhurenko E."/>
        </authorList>
    </citation>
    <scope>NUCLEOTIDE SEQUENCE</scope>
    <source>
        <strain evidence="2">IB-739</strain>
    </source>
</reference>
<feature type="region of interest" description="Disordered" evidence="1">
    <location>
        <begin position="1"/>
        <end position="53"/>
    </location>
</feature>
<gene>
    <name evidence="2" type="ORF">Q3C12_09125</name>
</gene>
<name>A0ABT8V9I7_9BACL</name>
<dbReference type="EMBL" id="JAUMKJ010000009">
    <property type="protein sequence ID" value="MDO3677165.1"/>
    <property type="molecule type" value="Genomic_DNA"/>
</dbReference>
<evidence type="ECO:0000313" key="3">
    <source>
        <dbReference type="Proteomes" id="UP001168883"/>
    </source>
</evidence>
<protein>
    <submittedName>
        <fullName evidence="2">Uncharacterized protein</fullName>
    </submittedName>
</protein>
<feature type="compositionally biased region" description="Polar residues" evidence="1">
    <location>
        <begin position="14"/>
        <end position="23"/>
    </location>
</feature>
<dbReference type="Proteomes" id="UP001168883">
    <property type="component" value="Unassembled WGS sequence"/>
</dbReference>
<sequence length="53" mass="5944">MAEFNAPNKEKQTQESGTESYSEINEFEHNRNPVASAQKQMASQETAGVLEQE</sequence>
<keyword evidence="3" id="KW-1185">Reference proteome</keyword>
<dbReference type="RefSeq" id="WP_173426537.1">
    <property type="nucleotide sequence ID" value="NZ_JARLKN010000112.1"/>
</dbReference>
<organism evidence="2 3">
    <name type="scientific">Paenibacillus ehimensis</name>
    <dbReference type="NCBI Taxonomy" id="79264"/>
    <lineage>
        <taxon>Bacteria</taxon>
        <taxon>Bacillati</taxon>
        <taxon>Bacillota</taxon>
        <taxon>Bacilli</taxon>
        <taxon>Bacillales</taxon>
        <taxon>Paenibacillaceae</taxon>
        <taxon>Paenibacillus</taxon>
    </lineage>
</organism>
<feature type="compositionally biased region" description="Polar residues" evidence="1">
    <location>
        <begin position="33"/>
        <end position="46"/>
    </location>
</feature>
<evidence type="ECO:0000313" key="2">
    <source>
        <dbReference type="EMBL" id="MDO3677165.1"/>
    </source>
</evidence>
<comment type="caution">
    <text evidence="2">The sequence shown here is derived from an EMBL/GenBank/DDBJ whole genome shotgun (WGS) entry which is preliminary data.</text>
</comment>
<proteinExistence type="predicted"/>